<gene>
    <name evidence="3" type="ORF">AB8S09_07125</name>
</gene>
<protein>
    <submittedName>
        <fullName evidence="3">ORF6C domain-containing protein</fullName>
    </submittedName>
</protein>
<keyword evidence="4" id="KW-1185">Reference proteome</keyword>
<reference evidence="3 4" key="1">
    <citation type="submission" date="2024-08" db="EMBL/GenBank/DDBJ databases">
        <title>Clostridium lapicellarii sp. nov., and Clostridium renhuaiense sp. nov., two species isolated from the mud in a fermentation cellar used for producing sauce-flavour Chinese liquors.</title>
        <authorList>
            <person name="Yang F."/>
            <person name="Wang H."/>
            <person name="Chen L.Q."/>
            <person name="Zhou N."/>
            <person name="Lu J.J."/>
            <person name="Pu X.X."/>
            <person name="Wan B."/>
            <person name="Wang L."/>
            <person name="Liu S.J."/>
        </authorList>
    </citation>
    <scope>NUCLEOTIDE SEQUENCE [LARGE SCALE GENOMIC DNA]</scope>
    <source>
        <strain evidence="3 4">MT-113</strain>
    </source>
</reference>
<dbReference type="Pfam" id="PF10543">
    <property type="entry name" value="ORF6N"/>
    <property type="match status" value="1"/>
</dbReference>
<dbReference type="InterPro" id="IPR018873">
    <property type="entry name" value="KilA-N_DNA-bd_domain"/>
</dbReference>
<evidence type="ECO:0000313" key="4">
    <source>
        <dbReference type="Proteomes" id="UP001565220"/>
    </source>
</evidence>
<sequence>MSNLVKINNQDLQVKEFKGQRVVTLKDIDILHERPEGTAGRNFRENRKYFIKGTDYFQRNSSEAKNEFDVIAPNGLILITESGYLMLVKSLQDNLAWKVQRELVNNYFRNKVTDNSMGALKLMHEQVGAVIYKLDNHDTRIQKIEDNMTIDHAQQEKLNRYGRERVIKVLGGKDAPAYKVLGKKAFPRFWNNYKRVFGVSSYKDTAIKDIDNAYTFIDNWIPDEEFGLAIRGANAQISLVR</sequence>
<dbReference type="InterPro" id="IPR018878">
    <property type="entry name" value="ORF6C_dom"/>
</dbReference>
<proteinExistence type="predicted"/>
<evidence type="ECO:0000259" key="2">
    <source>
        <dbReference type="Pfam" id="PF10552"/>
    </source>
</evidence>
<organism evidence="3 4">
    <name type="scientific">Clostridium lapidicellarium</name>
    <dbReference type="NCBI Taxonomy" id="3240931"/>
    <lineage>
        <taxon>Bacteria</taxon>
        <taxon>Bacillati</taxon>
        <taxon>Bacillota</taxon>
        <taxon>Clostridia</taxon>
        <taxon>Eubacteriales</taxon>
        <taxon>Clostridiaceae</taxon>
        <taxon>Clostridium</taxon>
    </lineage>
</organism>
<dbReference type="RefSeq" id="WP_369868812.1">
    <property type="nucleotide sequence ID" value="NZ_JBGFFE010000007.1"/>
</dbReference>
<dbReference type="Pfam" id="PF10552">
    <property type="entry name" value="ORF6C"/>
    <property type="match status" value="1"/>
</dbReference>
<name>A0ABV4DYA4_9CLOT</name>
<comment type="caution">
    <text evidence="3">The sequence shown here is derived from an EMBL/GenBank/DDBJ whole genome shotgun (WGS) entry which is preliminary data.</text>
</comment>
<evidence type="ECO:0000313" key="3">
    <source>
        <dbReference type="EMBL" id="MEY8763413.1"/>
    </source>
</evidence>
<dbReference type="Proteomes" id="UP001565220">
    <property type="component" value="Unassembled WGS sequence"/>
</dbReference>
<feature type="domain" description="ORF6C" evidence="2">
    <location>
        <begin position="131"/>
        <end position="226"/>
    </location>
</feature>
<accession>A0ABV4DYA4</accession>
<evidence type="ECO:0000259" key="1">
    <source>
        <dbReference type="Pfam" id="PF10543"/>
    </source>
</evidence>
<dbReference type="EMBL" id="JBGFFE010000007">
    <property type="protein sequence ID" value="MEY8763413.1"/>
    <property type="molecule type" value="Genomic_DNA"/>
</dbReference>
<feature type="domain" description="KilA-N DNA-binding" evidence="1">
    <location>
        <begin position="13"/>
        <end position="90"/>
    </location>
</feature>